<dbReference type="GO" id="GO:0008483">
    <property type="term" value="F:transaminase activity"/>
    <property type="evidence" value="ECO:0007669"/>
    <property type="project" value="UniProtKB-KW"/>
</dbReference>
<dbReference type="Pfam" id="PF02645">
    <property type="entry name" value="DegV"/>
    <property type="match status" value="1"/>
</dbReference>
<comment type="caution">
    <text evidence="2">The sequence shown here is derived from an EMBL/GenBank/DDBJ whole genome shotgun (WGS) entry which is preliminary data.</text>
</comment>
<gene>
    <name evidence="2" type="ORF">J43TS3_17380</name>
</gene>
<dbReference type="InterPro" id="IPR050270">
    <property type="entry name" value="DegV_domain_contain"/>
</dbReference>
<evidence type="ECO:0000313" key="2">
    <source>
        <dbReference type="EMBL" id="GIO27127.1"/>
    </source>
</evidence>
<accession>A0A919XA07</accession>
<keyword evidence="2" id="KW-0032">Aminotransferase</keyword>
<protein>
    <submittedName>
        <fullName evidence="2">Alanine aminotransferase</fullName>
    </submittedName>
</protein>
<organism evidence="2 3">
    <name type="scientific">Ornithinibacillus bavariensis</name>
    <dbReference type="NCBI Taxonomy" id="545502"/>
    <lineage>
        <taxon>Bacteria</taxon>
        <taxon>Bacillati</taxon>
        <taxon>Bacillota</taxon>
        <taxon>Bacilli</taxon>
        <taxon>Bacillales</taxon>
        <taxon>Bacillaceae</taxon>
        <taxon>Ornithinibacillus</taxon>
    </lineage>
</organism>
<dbReference type="AlphaFoldDB" id="A0A919XA07"/>
<dbReference type="PANTHER" id="PTHR33434">
    <property type="entry name" value="DEGV DOMAIN-CONTAINING PROTEIN DR_1986-RELATED"/>
    <property type="match status" value="1"/>
</dbReference>
<reference evidence="2" key="1">
    <citation type="submission" date="2021-03" db="EMBL/GenBank/DDBJ databases">
        <title>Antimicrobial resistance genes in bacteria isolated from Japanese honey, and their potential for conferring macrolide and lincosamide resistance in the American foulbrood pathogen Paenibacillus larvae.</title>
        <authorList>
            <person name="Okamoto M."/>
            <person name="Kumagai M."/>
            <person name="Kanamori H."/>
            <person name="Takamatsu D."/>
        </authorList>
    </citation>
    <scope>NUCLEOTIDE SEQUENCE</scope>
    <source>
        <strain evidence="2">J43TS3</strain>
    </source>
</reference>
<dbReference type="NCBIfam" id="TIGR00762">
    <property type="entry name" value="DegV"/>
    <property type="match status" value="1"/>
</dbReference>
<keyword evidence="2" id="KW-0808">Transferase</keyword>
<sequence length="317" mass="35529">MSPCIKKITNLKLFLLFNTRYNKETTNLEIGESMTIQLMTDGGADIPKELSGIIDIKTIPLYLNFRDQQYKSGVDLDLATFYKKIEETKELPRSAAPSPNDFYEAYKQVDPSTPIIMLSLSGGLSSTYDNAVAGKKLLLEEEPNRKIEVINTKTASCGQALMLFEAYQKIQENYSFEEIVSHLNKMVKHTATLFVLKTLENLVLGGRLDKVKGTIAKTLNIKLLMKGSDEGTIEVSEKVRGDKKSIRRFVEQIGEYAKSVEDKILVMTHCNASERAKAVLSEIKEKYTFKSTYLTEMGPLISTYGGEGALVIAFFKD</sequence>
<keyword evidence="3" id="KW-1185">Reference proteome</keyword>
<dbReference type="GO" id="GO:0008289">
    <property type="term" value="F:lipid binding"/>
    <property type="evidence" value="ECO:0007669"/>
    <property type="project" value="UniProtKB-KW"/>
</dbReference>
<dbReference type="EMBL" id="BORP01000003">
    <property type="protein sequence ID" value="GIO27127.1"/>
    <property type="molecule type" value="Genomic_DNA"/>
</dbReference>
<dbReference type="Gene3D" id="3.40.50.10170">
    <property type="match status" value="1"/>
</dbReference>
<dbReference type="Proteomes" id="UP000676917">
    <property type="component" value="Unassembled WGS sequence"/>
</dbReference>
<name>A0A919XA07_9BACI</name>
<dbReference type="PANTHER" id="PTHR33434:SF2">
    <property type="entry name" value="FATTY ACID-BINDING PROTEIN TM_1468"/>
    <property type="match status" value="1"/>
</dbReference>
<evidence type="ECO:0000313" key="3">
    <source>
        <dbReference type="Proteomes" id="UP000676917"/>
    </source>
</evidence>
<proteinExistence type="predicted"/>
<dbReference type="PROSITE" id="PS51482">
    <property type="entry name" value="DEGV"/>
    <property type="match status" value="1"/>
</dbReference>
<evidence type="ECO:0000256" key="1">
    <source>
        <dbReference type="ARBA" id="ARBA00023121"/>
    </source>
</evidence>
<dbReference type="Gene3D" id="3.30.1180.10">
    <property type="match status" value="1"/>
</dbReference>
<dbReference type="InterPro" id="IPR043168">
    <property type="entry name" value="DegV_C"/>
</dbReference>
<dbReference type="SUPFAM" id="SSF82549">
    <property type="entry name" value="DAK1/DegV-like"/>
    <property type="match status" value="1"/>
</dbReference>
<keyword evidence="1" id="KW-0446">Lipid-binding</keyword>
<dbReference type="InterPro" id="IPR003797">
    <property type="entry name" value="DegV"/>
</dbReference>